<dbReference type="AlphaFoldDB" id="A0A552V708"/>
<comment type="caution">
    <text evidence="1">The sequence shown here is derived from an EMBL/GenBank/DDBJ whole genome shotgun (WGS) entry which is preliminary data.</text>
</comment>
<dbReference type="Pfam" id="PF03864">
    <property type="entry name" value="Phage_cap_E"/>
    <property type="match status" value="1"/>
</dbReference>
<reference evidence="1 2" key="1">
    <citation type="submission" date="2019-07" db="EMBL/GenBank/DDBJ databases">
        <title>Criibacterium bergeronii gen. nov., sp. nov. isolated from human clinical samples.</title>
        <authorList>
            <person name="Maheux A.F."/>
            <person name="Boudreau D.K."/>
            <person name="Berube E."/>
            <person name="Brodeur S."/>
            <person name="Bernard K.A."/>
            <person name="Abed J.Y."/>
            <person name="Ducrey E."/>
            <person name="Guay E.F."/>
            <person name="Raymond F."/>
            <person name="Corbeil J."/>
            <person name="Domingo M.-C."/>
            <person name="Roy P.H."/>
            <person name="Boissinot M."/>
            <person name="Tocheva E.I."/>
            <person name="Omar R.F."/>
        </authorList>
    </citation>
    <scope>NUCLEOTIDE SEQUENCE [LARGE SCALE GENOMIC DNA]</scope>
    <source>
        <strain evidence="1 2">CCRI-24246</strain>
    </source>
</reference>
<dbReference type="Gene3D" id="3.90.1690.10">
    <property type="entry name" value="phage-related protein like domain"/>
    <property type="match status" value="1"/>
</dbReference>
<dbReference type="OrthoDB" id="47969at2"/>
<evidence type="ECO:0000313" key="2">
    <source>
        <dbReference type="Proteomes" id="UP000319424"/>
    </source>
</evidence>
<dbReference type="InterPro" id="IPR053738">
    <property type="entry name" value="Lambda_capsid_assembly"/>
</dbReference>
<name>A0A552V708_9FIRM</name>
<accession>A0A552V708</accession>
<dbReference type="Proteomes" id="UP000319424">
    <property type="component" value="Unassembled WGS sequence"/>
</dbReference>
<organism evidence="1 2">
    <name type="scientific">Criibacterium bergeronii</name>
    <dbReference type="NCBI Taxonomy" id="1871336"/>
    <lineage>
        <taxon>Bacteria</taxon>
        <taxon>Bacillati</taxon>
        <taxon>Bacillota</taxon>
        <taxon>Clostridia</taxon>
        <taxon>Peptostreptococcales</taxon>
        <taxon>Filifactoraceae</taxon>
        <taxon>Criibacterium</taxon>
    </lineage>
</organism>
<evidence type="ECO:0000313" key="1">
    <source>
        <dbReference type="EMBL" id="TRW26231.1"/>
    </source>
</evidence>
<sequence>MDFEELFGMAVLRDYLKTREYKPYFGEILFPEDKVQDIDLAYIKGAKNLPVSASIHGFDTETEIASREQLEYVKQRLALIKRKIRMGEELLVKLNTPRTAAEFEKAKEIVFNDVDKMVKAVTTRIEAMRMEALSTGKITVNENGAVLTIDYGVPSDNIKTLAGNSVWTDPASDPLNDILTWMNDIIKTSGTKPTRALTSNAVLAALLNNAKVRKDILGNDTKLLTKTTLNTFLQENEYPTIVTYDEQYRVQNQNGTYTSKRFFPENKFVMFGSEPLGETIYGLTPEEIALSGKTDVEISENQKVTVGIYSTIDPVATWTKATATALPTFPLAGEVVIATVK</sequence>
<proteinExistence type="predicted"/>
<dbReference type="RefSeq" id="WP_144398160.1">
    <property type="nucleotide sequence ID" value="NZ_VJXW01000007.1"/>
</dbReference>
<gene>
    <name evidence="1" type="ORF">FL857_05965</name>
</gene>
<dbReference type="EMBL" id="VJXW01000007">
    <property type="protein sequence ID" value="TRW26231.1"/>
    <property type="molecule type" value="Genomic_DNA"/>
</dbReference>
<dbReference type="InterPro" id="IPR005564">
    <property type="entry name" value="Major_capsid_GpE"/>
</dbReference>
<protein>
    <submittedName>
        <fullName evidence="1">Capsid protein</fullName>
    </submittedName>
</protein>